<feature type="chain" id="PRO_5046620910" evidence="1">
    <location>
        <begin position="27"/>
        <end position="121"/>
    </location>
</feature>
<keyword evidence="1" id="KW-0732">Signal</keyword>
<evidence type="ECO:0000313" key="3">
    <source>
        <dbReference type="Proteomes" id="UP001590951"/>
    </source>
</evidence>
<comment type="caution">
    <text evidence="2">The sequence shown here is derived from an EMBL/GenBank/DDBJ whole genome shotgun (WGS) entry which is preliminary data.</text>
</comment>
<dbReference type="Proteomes" id="UP001590951">
    <property type="component" value="Unassembled WGS sequence"/>
</dbReference>
<evidence type="ECO:0000313" key="2">
    <source>
        <dbReference type="EMBL" id="KAL2047861.1"/>
    </source>
</evidence>
<protein>
    <submittedName>
        <fullName evidence="2">Uncharacterized protein</fullName>
    </submittedName>
</protein>
<organism evidence="2 3">
    <name type="scientific">Lepraria finkii</name>
    <dbReference type="NCBI Taxonomy" id="1340010"/>
    <lineage>
        <taxon>Eukaryota</taxon>
        <taxon>Fungi</taxon>
        <taxon>Dikarya</taxon>
        <taxon>Ascomycota</taxon>
        <taxon>Pezizomycotina</taxon>
        <taxon>Lecanoromycetes</taxon>
        <taxon>OSLEUM clade</taxon>
        <taxon>Lecanoromycetidae</taxon>
        <taxon>Lecanorales</taxon>
        <taxon>Lecanorineae</taxon>
        <taxon>Stereocaulaceae</taxon>
        <taxon>Lepraria</taxon>
    </lineage>
</organism>
<evidence type="ECO:0000256" key="1">
    <source>
        <dbReference type="SAM" id="SignalP"/>
    </source>
</evidence>
<sequence length="121" mass="13701">MKSLKRLARKLMTCFLLAVLQTRTMNGPTAGEMEEALEKMPDGLSDAFGQSLSRLNRQPDGRKRLGINTLVWIFFARRPLFVTELSEALAIKLRDLSLNAKYRPSQKLMVDYCQGLVVIAQ</sequence>
<dbReference type="PANTHER" id="PTHR10039">
    <property type="entry name" value="AMELOGENIN"/>
    <property type="match status" value="1"/>
</dbReference>
<feature type="signal peptide" evidence="1">
    <location>
        <begin position="1"/>
        <end position="26"/>
    </location>
</feature>
<name>A0ABR4AQM0_9LECA</name>
<dbReference type="EMBL" id="JBHFEH010000091">
    <property type="protein sequence ID" value="KAL2047861.1"/>
    <property type="molecule type" value="Genomic_DNA"/>
</dbReference>
<gene>
    <name evidence="2" type="ORF">ABVK25_011270</name>
</gene>
<proteinExistence type="predicted"/>
<accession>A0ABR4AQM0</accession>
<reference evidence="2 3" key="1">
    <citation type="submission" date="2024-09" db="EMBL/GenBank/DDBJ databases">
        <title>Rethinking Asexuality: The Enigmatic Case of Functional Sexual Genes in Lepraria (Stereocaulaceae).</title>
        <authorList>
            <person name="Doellman M."/>
            <person name="Sun Y."/>
            <person name="Barcenas-Pena A."/>
            <person name="Lumbsch H.T."/>
            <person name="Grewe F."/>
        </authorList>
    </citation>
    <scope>NUCLEOTIDE SEQUENCE [LARGE SCALE GENOMIC DNA]</scope>
    <source>
        <strain evidence="2 3">Grewe 0041</strain>
    </source>
</reference>
<keyword evidence="3" id="KW-1185">Reference proteome</keyword>